<dbReference type="Proteomes" id="UP001633002">
    <property type="component" value="Unassembled WGS sequence"/>
</dbReference>
<feature type="domain" description="Reverse transcriptase" evidence="1">
    <location>
        <begin position="26"/>
        <end position="161"/>
    </location>
</feature>
<dbReference type="Pfam" id="PF00078">
    <property type="entry name" value="RVT_1"/>
    <property type="match status" value="1"/>
</dbReference>
<proteinExistence type="predicted"/>
<dbReference type="PANTHER" id="PTHR33116">
    <property type="entry name" value="REVERSE TRANSCRIPTASE ZINC-BINDING DOMAIN-CONTAINING PROTEIN-RELATED-RELATED"/>
    <property type="match status" value="1"/>
</dbReference>
<evidence type="ECO:0000259" key="1">
    <source>
        <dbReference type="Pfam" id="PF00078"/>
    </source>
</evidence>
<reference evidence="2 3" key="1">
    <citation type="submission" date="2024-09" db="EMBL/GenBank/DDBJ databases">
        <title>Chromosome-scale assembly of Riccia sorocarpa.</title>
        <authorList>
            <person name="Paukszto L."/>
        </authorList>
    </citation>
    <scope>NUCLEOTIDE SEQUENCE [LARGE SCALE GENOMIC DNA]</scope>
    <source>
        <strain evidence="2">LP-2024</strain>
        <tissue evidence="2">Aerial parts of the thallus</tissue>
    </source>
</reference>
<dbReference type="EMBL" id="JBJQOH010000008">
    <property type="protein sequence ID" value="KAL3677467.1"/>
    <property type="molecule type" value="Genomic_DNA"/>
</dbReference>
<protein>
    <recommendedName>
        <fullName evidence="1">Reverse transcriptase domain-containing protein</fullName>
    </recommendedName>
</protein>
<dbReference type="PANTHER" id="PTHR33116:SF86">
    <property type="entry name" value="REVERSE TRANSCRIPTASE DOMAIN-CONTAINING PROTEIN"/>
    <property type="match status" value="1"/>
</dbReference>
<dbReference type="AlphaFoldDB" id="A0ABD3GH03"/>
<comment type="caution">
    <text evidence="2">The sequence shown here is derived from an EMBL/GenBank/DDBJ whole genome shotgun (WGS) entry which is preliminary data.</text>
</comment>
<sequence>MAAMNIHNKFINLTRGLVEGATSKLHVAGTFSKEITLERGVRQGCPLAPLLFSIATQPLMVILKDRQDAGTLHGLKIKGEKTMLHSLFAEDSGVMIQAKAEEFHELQDAIQCYESISGAKLNIKKSTVIPIGLTEIPDWLRQVGCHVAKKGEIIRYLGFPIGWGVSEEDQLEFFTSRMQKKLGNWKYSMLSFAGRVVALKHVVRSTPVHLIACKQKQGGFGLTDFRLVSRAMRMKQTVKLFMQAEEDWTGAAEQLIRSVNKKGRAARNREAWSVQEILILQQPSRVPAAPTISGLLEVWKLMRTKLKLSQHTRLNPEFPVAKMLLLAEGQGWINKEDQQTCIQELMRGKCHNLGDWKHRSISSGEAHRSRAREIGRRLDVHPEGGLNLHGIPTSERISKWGKSDGKCSRWKRDTESLEHLLIDCMENQNRWSEWQQITRNTNLKWTHQGDFIRMIDEALKQRTGAKVTLMIKTCWNLWLDRNHATFSAQIRRTPLHVTATQAKFQLATMAA</sequence>
<name>A0ABD3GH03_9MARC</name>
<accession>A0ABD3GH03</accession>
<evidence type="ECO:0000313" key="3">
    <source>
        <dbReference type="Proteomes" id="UP001633002"/>
    </source>
</evidence>
<organism evidence="2 3">
    <name type="scientific">Riccia sorocarpa</name>
    <dbReference type="NCBI Taxonomy" id="122646"/>
    <lineage>
        <taxon>Eukaryota</taxon>
        <taxon>Viridiplantae</taxon>
        <taxon>Streptophyta</taxon>
        <taxon>Embryophyta</taxon>
        <taxon>Marchantiophyta</taxon>
        <taxon>Marchantiopsida</taxon>
        <taxon>Marchantiidae</taxon>
        <taxon>Marchantiales</taxon>
        <taxon>Ricciaceae</taxon>
        <taxon>Riccia</taxon>
    </lineage>
</organism>
<keyword evidence="3" id="KW-1185">Reference proteome</keyword>
<gene>
    <name evidence="2" type="ORF">R1sor_027415</name>
</gene>
<dbReference type="InterPro" id="IPR000477">
    <property type="entry name" value="RT_dom"/>
</dbReference>
<evidence type="ECO:0000313" key="2">
    <source>
        <dbReference type="EMBL" id="KAL3677467.1"/>
    </source>
</evidence>